<feature type="domain" description="Hemerythrin-like" evidence="1">
    <location>
        <begin position="15"/>
        <end position="135"/>
    </location>
</feature>
<organism evidence="2 3">
    <name type="scientific">Pyrrhoderma noxium</name>
    <dbReference type="NCBI Taxonomy" id="2282107"/>
    <lineage>
        <taxon>Eukaryota</taxon>
        <taxon>Fungi</taxon>
        <taxon>Dikarya</taxon>
        <taxon>Basidiomycota</taxon>
        <taxon>Agaricomycotina</taxon>
        <taxon>Agaricomycetes</taxon>
        <taxon>Hymenochaetales</taxon>
        <taxon>Hymenochaetaceae</taxon>
        <taxon>Pyrrhoderma</taxon>
    </lineage>
</organism>
<dbReference type="OrthoDB" id="9983919at2759"/>
<sequence>MTTPVRTGIASGPLTDAIKEDHQEMYEYYDKYKKARTQGDADSQERWAHQLLWEVARHAVGEEIVVYPLMEKNLGSEGKKLADHDRDEHQFVKEKLYAIESLSPSSPEYDSILATVMDHLHHHNDSEEMKDLPLLEPTLGEEASAQAARTFSRTKKFVPTHPHPSVPNQPPLETFVGFLAAPIDKLRDAFTKFPTEDMK</sequence>
<evidence type="ECO:0000259" key="1">
    <source>
        <dbReference type="Pfam" id="PF01814"/>
    </source>
</evidence>
<dbReference type="PANTHER" id="PTHR35585:SF1">
    <property type="entry name" value="HHE DOMAIN PROTEIN (AFU_ORTHOLOGUE AFUA_4G00730)"/>
    <property type="match status" value="1"/>
</dbReference>
<keyword evidence="3" id="KW-1185">Reference proteome</keyword>
<dbReference type="EMBL" id="NBII01000009">
    <property type="protein sequence ID" value="PAV15612.1"/>
    <property type="molecule type" value="Genomic_DNA"/>
</dbReference>
<proteinExistence type="predicted"/>
<comment type="caution">
    <text evidence="2">The sequence shown here is derived from an EMBL/GenBank/DDBJ whole genome shotgun (WGS) entry which is preliminary data.</text>
</comment>
<dbReference type="InParanoid" id="A0A286U7S2"/>
<protein>
    <submittedName>
        <fullName evidence="2">HHE domain-containing</fullName>
    </submittedName>
</protein>
<accession>A0A286U7S2</accession>
<dbReference type="AlphaFoldDB" id="A0A286U7S2"/>
<evidence type="ECO:0000313" key="2">
    <source>
        <dbReference type="EMBL" id="PAV15612.1"/>
    </source>
</evidence>
<name>A0A286U7S2_9AGAM</name>
<reference evidence="2 3" key="1">
    <citation type="journal article" date="2017" name="Mol. Ecol.">
        <title>Comparative and population genomic landscape of Phellinus noxius: A hypervariable fungus causing root rot in trees.</title>
        <authorList>
            <person name="Chung C.L."/>
            <person name="Lee T.J."/>
            <person name="Akiba M."/>
            <person name="Lee H.H."/>
            <person name="Kuo T.H."/>
            <person name="Liu D."/>
            <person name="Ke H.M."/>
            <person name="Yokoi T."/>
            <person name="Roa M.B."/>
            <person name="Lu M.J."/>
            <person name="Chang Y.Y."/>
            <person name="Ann P.J."/>
            <person name="Tsai J.N."/>
            <person name="Chen C.Y."/>
            <person name="Tzean S.S."/>
            <person name="Ota Y."/>
            <person name="Hattori T."/>
            <person name="Sahashi N."/>
            <person name="Liou R.F."/>
            <person name="Kikuchi T."/>
            <person name="Tsai I.J."/>
        </authorList>
    </citation>
    <scope>NUCLEOTIDE SEQUENCE [LARGE SCALE GENOMIC DNA]</scope>
    <source>
        <strain evidence="2 3">FFPRI411160</strain>
    </source>
</reference>
<dbReference type="InterPro" id="IPR012312">
    <property type="entry name" value="Hemerythrin-like"/>
</dbReference>
<dbReference type="Pfam" id="PF01814">
    <property type="entry name" value="Hemerythrin"/>
    <property type="match status" value="1"/>
</dbReference>
<dbReference type="Gene3D" id="1.20.120.520">
    <property type="entry name" value="nmb1532 protein domain like"/>
    <property type="match status" value="1"/>
</dbReference>
<dbReference type="PANTHER" id="PTHR35585">
    <property type="entry name" value="HHE DOMAIN PROTEIN (AFU_ORTHOLOGUE AFUA_4G00730)"/>
    <property type="match status" value="1"/>
</dbReference>
<evidence type="ECO:0000313" key="3">
    <source>
        <dbReference type="Proteomes" id="UP000217199"/>
    </source>
</evidence>
<gene>
    <name evidence="2" type="ORF">PNOK_0847000</name>
</gene>
<dbReference type="Proteomes" id="UP000217199">
    <property type="component" value="Unassembled WGS sequence"/>
</dbReference>
<dbReference type="STRING" id="2282107.A0A286U7S2"/>